<evidence type="ECO:0000256" key="5">
    <source>
        <dbReference type="ARBA" id="ARBA00022989"/>
    </source>
</evidence>
<proteinExistence type="inferred from homology"/>
<dbReference type="InterPro" id="IPR023090">
    <property type="entry name" value="UPF0702_alpha/beta_dom_sf"/>
</dbReference>
<evidence type="ECO:0000259" key="8">
    <source>
        <dbReference type="Pfam" id="PF04239"/>
    </source>
</evidence>
<gene>
    <name evidence="9" type="ORF">SAMN05444392_101597</name>
</gene>
<evidence type="ECO:0000256" key="6">
    <source>
        <dbReference type="ARBA" id="ARBA00023136"/>
    </source>
</evidence>
<evidence type="ECO:0000313" key="10">
    <source>
        <dbReference type="Proteomes" id="UP000184476"/>
    </source>
</evidence>
<organism evidence="9 10">
    <name type="scientific">Seinonella peptonophila</name>
    <dbReference type="NCBI Taxonomy" id="112248"/>
    <lineage>
        <taxon>Bacteria</taxon>
        <taxon>Bacillati</taxon>
        <taxon>Bacillota</taxon>
        <taxon>Bacilli</taxon>
        <taxon>Bacillales</taxon>
        <taxon>Thermoactinomycetaceae</taxon>
        <taxon>Seinonella</taxon>
    </lineage>
</organism>
<dbReference type="EMBL" id="FQVL01000001">
    <property type="protein sequence ID" value="SHE46953.1"/>
    <property type="molecule type" value="Genomic_DNA"/>
</dbReference>
<dbReference type="InterPro" id="IPR007353">
    <property type="entry name" value="DUF421"/>
</dbReference>
<comment type="subcellular location">
    <subcellularLocation>
        <location evidence="1">Cell membrane</location>
        <topology evidence="1">Multi-pass membrane protein</topology>
    </subcellularLocation>
</comment>
<accession>A0A1M4TR66</accession>
<dbReference type="GO" id="GO:0005886">
    <property type="term" value="C:plasma membrane"/>
    <property type="evidence" value="ECO:0007669"/>
    <property type="project" value="UniProtKB-SubCell"/>
</dbReference>
<dbReference type="PANTHER" id="PTHR34582:SF6">
    <property type="entry name" value="UPF0702 TRANSMEMBRANE PROTEIN YCAP"/>
    <property type="match status" value="1"/>
</dbReference>
<dbReference type="AlphaFoldDB" id="A0A1M4TR66"/>
<keyword evidence="5 7" id="KW-1133">Transmembrane helix</keyword>
<comment type="similarity">
    <text evidence="2">Belongs to the UPF0702 family.</text>
</comment>
<keyword evidence="10" id="KW-1185">Reference proteome</keyword>
<dbReference type="PANTHER" id="PTHR34582">
    <property type="entry name" value="UPF0702 TRANSMEMBRANE PROTEIN YCAP"/>
    <property type="match status" value="1"/>
</dbReference>
<evidence type="ECO:0000313" key="9">
    <source>
        <dbReference type="EMBL" id="SHE46953.1"/>
    </source>
</evidence>
<evidence type="ECO:0000256" key="2">
    <source>
        <dbReference type="ARBA" id="ARBA00006448"/>
    </source>
</evidence>
<dbReference type="Proteomes" id="UP000184476">
    <property type="component" value="Unassembled WGS sequence"/>
</dbReference>
<evidence type="ECO:0000256" key="1">
    <source>
        <dbReference type="ARBA" id="ARBA00004651"/>
    </source>
</evidence>
<dbReference type="STRING" id="112248.SAMN05444392_101597"/>
<sequence length="226" mass="26389">MELWSFFWRTILIYIFMFFVVRLMGKREVGKLSVFDMVVSFMIAGISAIALESHDRPLLHVVVPISTLVGLQILISYISLRFSHIRHFIEGQPIVIIQKGKLQVEEMRKNRYNLDDLRMQLREKEIVDISEVEYAFLETSGKLSVFPKYQALRDKSSQVQFPNTLIIEGKIQEEHLHKLNQDRHWLLKQLQAKGYQDWENIYYASYTDNDGLFIIPNASTSKSGSS</sequence>
<name>A0A1M4TR66_9BACL</name>
<protein>
    <submittedName>
        <fullName evidence="9">Uncharacterized membrane protein YcaP, DUF421 family</fullName>
    </submittedName>
</protein>
<evidence type="ECO:0000256" key="4">
    <source>
        <dbReference type="ARBA" id="ARBA00022692"/>
    </source>
</evidence>
<dbReference type="Pfam" id="PF04239">
    <property type="entry name" value="DUF421"/>
    <property type="match status" value="1"/>
</dbReference>
<keyword evidence="4 7" id="KW-0812">Transmembrane</keyword>
<keyword evidence="3" id="KW-1003">Cell membrane</keyword>
<dbReference type="RefSeq" id="WP_073151611.1">
    <property type="nucleotide sequence ID" value="NZ_FQVL01000001.1"/>
</dbReference>
<feature type="transmembrane region" description="Helical" evidence="7">
    <location>
        <begin position="6"/>
        <end position="25"/>
    </location>
</feature>
<dbReference type="OrthoDB" id="9778331at2"/>
<feature type="transmembrane region" description="Helical" evidence="7">
    <location>
        <begin position="32"/>
        <end position="51"/>
    </location>
</feature>
<feature type="transmembrane region" description="Helical" evidence="7">
    <location>
        <begin position="57"/>
        <end position="80"/>
    </location>
</feature>
<reference evidence="9 10" key="1">
    <citation type="submission" date="2016-11" db="EMBL/GenBank/DDBJ databases">
        <authorList>
            <person name="Jaros S."/>
            <person name="Januszkiewicz K."/>
            <person name="Wedrychowicz H."/>
        </authorList>
    </citation>
    <scope>NUCLEOTIDE SEQUENCE [LARGE SCALE GENOMIC DNA]</scope>
    <source>
        <strain evidence="9 10">DSM 44666</strain>
    </source>
</reference>
<feature type="domain" description="YetF C-terminal" evidence="8">
    <location>
        <begin position="81"/>
        <end position="206"/>
    </location>
</feature>
<evidence type="ECO:0000256" key="7">
    <source>
        <dbReference type="SAM" id="Phobius"/>
    </source>
</evidence>
<keyword evidence="6 7" id="KW-0472">Membrane</keyword>
<evidence type="ECO:0000256" key="3">
    <source>
        <dbReference type="ARBA" id="ARBA00022475"/>
    </source>
</evidence>
<dbReference type="Gene3D" id="3.30.240.20">
    <property type="entry name" value="bsu07140 like domains"/>
    <property type="match status" value="2"/>
</dbReference>